<dbReference type="InterPro" id="IPR026247">
    <property type="entry name" value="ECSCR"/>
</dbReference>
<comment type="caution">
    <text evidence="4">The sequence shown here is derived from an EMBL/GenBank/DDBJ whole genome shotgun (WGS) entry which is preliminary data.</text>
</comment>
<sequence length="157" mass="16863">MALLLYPFIVLCMYVSLVAVTEISTSGMNETQQTAQDTNTSSSVTSPPNLPGDGAKPTQTPDNGLTMLAFGVMSFILILIIVMVILVTAVNFRGQCANTKEEGVKNYGSVISEGHISNMGEKESIMLVSMRTINTDTDTDSLRISSIYSAALDNEDQ</sequence>
<proteinExistence type="predicted"/>
<accession>A0A7J6A3P7</accession>
<keyword evidence="3" id="KW-0732">Signal</keyword>
<evidence type="ECO:0008006" key="6">
    <source>
        <dbReference type="Google" id="ProtNLM"/>
    </source>
</evidence>
<evidence type="ECO:0000256" key="1">
    <source>
        <dbReference type="SAM" id="MobiDB-lite"/>
    </source>
</evidence>
<name>A0A7J6A3P7_AMEME</name>
<feature type="compositionally biased region" description="Low complexity" evidence="1">
    <location>
        <begin position="38"/>
        <end position="47"/>
    </location>
</feature>
<keyword evidence="2" id="KW-0812">Transmembrane</keyword>
<dbReference type="EMBL" id="JAAGNN010000018">
    <property type="protein sequence ID" value="KAF4077343.1"/>
    <property type="molecule type" value="Genomic_DNA"/>
</dbReference>
<evidence type="ECO:0000313" key="5">
    <source>
        <dbReference type="Proteomes" id="UP000593565"/>
    </source>
</evidence>
<feature type="transmembrane region" description="Helical" evidence="2">
    <location>
        <begin position="67"/>
        <end position="90"/>
    </location>
</feature>
<protein>
    <recommendedName>
        <fullName evidence="6">Endothelial cell-specific chemotaxis regulator</fullName>
    </recommendedName>
</protein>
<keyword evidence="2" id="KW-1133">Transmembrane helix</keyword>
<reference evidence="4 5" key="1">
    <citation type="submission" date="2020-02" db="EMBL/GenBank/DDBJ databases">
        <title>A chromosome-scale genome assembly of the black bullhead catfish (Ameiurus melas).</title>
        <authorList>
            <person name="Wen M."/>
            <person name="Zham M."/>
            <person name="Cabau C."/>
            <person name="Klopp C."/>
            <person name="Donnadieu C."/>
            <person name="Roques C."/>
            <person name="Bouchez O."/>
            <person name="Lampietro C."/>
            <person name="Jouanno E."/>
            <person name="Herpin A."/>
            <person name="Louis A."/>
            <person name="Berthelot C."/>
            <person name="Parey E."/>
            <person name="Roest-Crollius H."/>
            <person name="Braasch I."/>
            <person name="Postlethwait J."/>
            <person name="Robinson-Rechavi M."/>
            <person name="Echchiki A."/>
            <person name="Begum T."/>
            <person name="Montfort J."/>
            <person name="Schartl M."/>
            <person name="Bobe J."/>
            <person name="Guiguen Y."/>
        </authorList>
    </citation>
    <scope>NUCLEOTIDE SEQUENCE [LARGE SCALE GENOMIC DNA]</scope>
    <source>
        <strain evidence="4">M_S1</strain>
        <tissue evidence="4">Blood</tissue>
    </source>
</reference>
<evidence type="ECO:0000256" key="2">
    <source>
        <dbReference type="SAM" id="Phobius"/>
    </source>
</evidence>
<dbReference type="AlphaFoldDB" id="A0A7J6A3P7"/>
<feature type="signal peptide" evidence="3">
    <location>
        <begin position="1"/>
        <end position="19"/>
    </location>
</feature>
<evidence type="ECO:0000256" key="3">
    <source>
        <dbReference type="SAM" id="SignalP"/>
    </source>
</evidence>
<keyword evidence="2" id="KW-0472">Membrane</keyword>
<dbReference type="Proteomes" id="UP000593565">
    <property type="component" value="Unassembled WGS sequence"/>
</dbReference>
<dbReference type="PRINTS" id="PR02069">
    <property type="entry name" value="ECCREGULATOR"/>
</dbReference>
<feature type="region of interest" description="Disordered" evidence="1">
    <location>
        <begin position="30"/>
        <end position="58"/>
    </location>
</feature>
<feature type="chain" id="PRO_5029697270" description="Endothelial cell-specific chemotaxis regulator" evidence="3">
    <location>
        <begin position="20"/>
        <end position="157"/>
    </location>
</feature>
<keyword evidence="5" id="KW-1185">Reference proteome</keyword>
<evidence type="ECO:0000313" key="4">
    <source>
        <dbReference type="EMBL" id="KAF4077343.1"/>
    </source>
</evidence>
<gene>
    <name evidence="4" type="ORF">AMELA_G00207020</name>
</gene>
<organism evidence="4 5">
    <name type="scientific">Ameiurus melas</name>
    <name type="common">Black bullhead</name>
    <name type="synonym">Silurus melas</name>
    <dbReference type="NCBI Taxonomy" id="219545"/>
    <lineage>
        <taxon>Eukaryota</taxon>
        <taxon>Metazoa</taxon>
        <taxon>Chordata</taxon>
        <taxon>Craniata</taxon>
        <taxon>Vertebrata</taxon>
        <taxon>Euteleostomi</taxon>
        <taxon>Actinopterygii</taxon>
        <taxon>Neopterygii</taxon>
        <taxon>Teleostei</taxon>
        <taxon>Ostariophysi</taxon>
        <taxon>Siluriformes</taxon>
        <taxon>Ictaluridae</taxon>
        <taxon>Ameiurus</taxon>
    </lineage>
</organism>
<dbReference type="PANTHER" id="PTHR28602:SF1">
    <property type="entry name" value="ENDOTHELIAL CELL-SPECIFIC CHEMOTAXIS REGULATOR"/>
    <property type="match status" value="1"/>
</dbReference>
<dbReference type="Pfam" id="PF15820">
    <property type="entry name" value="ECSCR"/>
    <property type="match status" value="1"/>
</dbReference>
<dbReference type="PANTHER" id="PTHR28602">
    <property type="entry name" value="ENDOTHELIAL CELL-SPECIFIC CHEMOTAXIS REGULATOR"/>
    <property type="match status" value="1"/>
</dbReference>